<feature type="compositionally biased region" description="Basic and acidic residues" evidence="2">
    <location>
        <begin position="480"/>
        <end position="502"/>
    </location>
</feature>
<evidence type="ECO:0000256" key="2">
    <source>
        <dbReference type="SAM" id="MobiDB-lite"/>
    </source>
</evidence>
<name>A0A6P6RQY9_9EIME</name>
<feature type="region of interest" description="Disordered" evidence="2">
    <location>
        <begin position="480"/>
        <end position="523"/>
    </location>
</feature>
<gene>
    <name evidence="4" type="primary">LOC34619955</name>
</gene>
<keyword evidence="3" id="KW-1185">Reference proteome</keyword>
<evidence type="ECO:0000313" key="3">
    <source>
        <dbReference type="Proteomes" id="UP000515125"/>
    </source>
</evidence>
<dbReference type="AlphaFoldDB" id="A0A6P6RQY9"/>
<dbReference type="RefSeq" id="XP_026190216.1">
    <property type="nucleotide sequence ID" value="XM_026334431.1"/>
</dbReference>
<dbReference type="OrthoDB" id="71227at2759"/>
<protein>
    <submittedName>
        <fullName evidence="4">Golgin candidate 3</fullName>
    </submittedName>
</protein>
<organism evidence="3 4">
    <name type="scientific">Cyclospora cayetanensis</name>
    <dbReference type="NCBI Taxonomy" id="88456"/>
    <lineage>
        <taxon>Eukaryota</taxon>
        <taxon>Sar</taxon>
        <taxon>Alveolata</taxon>
        <taxon>Apicomplexa</taxon>
        <taxon>Conoidasida</taxon>
        <taxon>Coccidia</taxon>
        <taxon>Eucoccidiorida</taxon>
        <taxon>Eimeriorina</taxon>
        <taxon>Eimeriidae</taxon>
        <taxon>Cyclospora</taxon>
    </lineage>
</organism>
<accession>A0A6P6RQY9</accession>
<keyword evidence="1" id="KW-0175">Coiled coil</keyword>
<feature type="coiled-coil region" evidence="1">
    <location>
        <begin position="150"/>
        <end position="228"/>
    </location>
</feature>
<feature type="coiled-coil region" evidence="1">
    <location>
        <begin position="265"/>
        <end position="403"/>
    </location>
</feature>
<sequence>MGSVRRPVQQFGESHKPCRVRSARVAANQRCISGRFSLVQSRGYVQIPFHKGFLRLQYFAALGVRRVCFISRASGSACRSHSPRGFTVLAAAAGPQRWLSERNFNSRRLPRGPRPQQEGALPPIRLRTACRSPREVCRGPLRFRGLGRKRQQLQHQAATLQRRIAELTEDLKDSQQRIEDQREAEKERVKLAESEESVRLKGQLGSATEQLETVRQLYESLLEQYEKRHAAAAPQASEELAGENRDLLLQIRSWQASHAAISRSLQEALGELADLRADAARAQTLEKELEAAKREAVRVEEIREIQSISEVELIRAHSERDAMEQELKEAKTAVDKYAKALKRLQTECDATVVRLREELALVQKELRAMKSGVEMSEALKGEMQDLERQLATAAQERDEAIVKAEKYVSDNRALSDGMQKLLQRLHAQVEEQEFFIDKRIVAQMITKHQEMHGQIKRRDEIFLLILDVLGFSEDDREKLGLPRKQQDKGKVENIARGERVDSRGPSAQSAETSGHLRFSLQKK</sequence>
<evidence type="ECO:0000313" key="4">
    <source>
        <dbReference type="RefSeq" id="XP_026190216.1"/>
    </source>
</evidence>
<dbReference type="Proteomes" id="UP000515125">
    <property type="component" value="Unplaced"/>
</dbReference>
<dbReference type="GeneID" id="34619955"/>
<evidence type="ECO:0000256" key="1">
    <source>
        <dbReference type="SAM" id="Coils"/>
    </source>
</evidence>
<proteinExistence type="predicted"/>
<reference evidence="4" key="1">
    <citation type="submission" date="2025-08" db="UniProtKB">
        <authorList>
            <consortium name="RefSeq"/>
        </authorList>
    </citation>
    <scope>IDENTIFICATION</scope>
</reference>